<protein>
    <recommendedName>
        <fullName evidence="3">JmjC domain-containing protein</fullName>
    </recommendedName>
</protein>
<dbReference type="Gene3D" id="2.60.120.10">
    <property type="entry name" value="Jelly Rolls"/>
    <property type="match status" value="1"/>
</dbReference>
<feature type="domain" description="JmjC" evidence="3">
    <location>
        <begin position="1"/>
        <end position="123"/>
    </location>
</feature>
<evidence type="ECO:0000313" key="5">
    <source>
        <dbReference type="Proteomes" id="UP000250235"/>
    </source>
</evidence>
<evidence type="ECO:0000256" key="2">
    <source>
        <dbReference type="SAM" id="MobiDB-lite"/>
    </source>
</evidence>
<sequence>MNNDRTRSSTHYDPHHNLLCLISGCKQVDLWPPSATPYLYPFHLYGEASNHSAIPLENPDFRIYPRAKNLDEYSQKVILHAGDALFIPEGWFHQIDSESLTIAVNFWWESDMISGMLEHMDSYYLRRILKRLTDKEMERMLYISMDTAEEKVINTCDQSTDGNSGMNHQTASLKGRNPEPSYMMNELEPLALQSLHELVSLVHDCVKTGGDSTADPSVIREENEVKQIVSTNLFDLKEDPTASIIWTLEPHIFQNVFLAMAHNFPRTLEAFILHALSPVGSEVLTKKFEQLDQMIATNDQGQFYQKFYSVFDNQFSAMDRILNRKELFAFQAFKNVLFQYLGMKFDGPKPSEE</sequence>
<organism evidence="4 5">
    <name type="scientific">Dorcoceras hygrometricum</name>
    <dbReference type="NCBI Taxonomy" id="472368"/>
    <lineage>
        <taxon>Eukaryota</taxon>
        <taxon>Viridiplantae</taxon>
        <taxon>Streptophyta</taxon>
        <taxon>Embryophyta</taxon>
        <taxon>Tracheophyta</taxon>
        <taxon>Spermatophyta</taxon>
        <taxon>Magnoliopsida</taxon>
        <taxon>eudicotyledons</taxon>
        <taxon>Gunneridae</taxon>
        <taxon>Pentapetalae</taxon>
        <taxon>asterids</taxon>
        <taxon>lamiids</taxon>
        <taxon>Lamiales</taxon>
        <taxon>Gesneriaceae</taxon>
        <taxon>Didymocarpoideae</taxon>
        <taxon>Trichosporeae</taxon>
        <taxon>Loxocarpinae</taxon>
        <taxon>Dorcoceras</taxon>
    </lineage>
</organism>
<accession>A0A2Z7C7Q4</accession>
<keyword evidence="5" id="KW-1185">Reference proteome</keyword>
<dbReference type="InterPro" id="IPR003347">
    <property type="entry name" value="JmjC_dom"/>
</dbReference>
<dbReference type="InterPro" id="IPR041667">
    <property type="entry name" value="Cupin_8"/>
</dbReference>
<evidence type="ECO:0000313" key="4">
    <source>
        <dbReference type="EMBL" id="KZV42011.1"/>
    </source>
</evidence>
<dbReference type="InterPro" id="IPR014710">
    <property type="entry name" value="RmlC-like_jellyroll"/>
</dbReference>
<feature type="compositionally biased region" description="Polar residues" evidence="2">
    <location>
        <begin position="156"/>
        <end position="172"/>
    </location>
</feature>
<dbReference type="Pfam" id="PF13621">
    <property type="entry name" value="Cupin_8"/>
    <property type="match status" value="1"/>
</dbReference>
<dbReference type="AlphaFoldDB" id="A0A2Z7C7Q4"/>
<dbReference type="PANTHER" id="PTHR12461:SF102">
    <property type="entry name" value="LYSINE-SPECIFIC DEMETHYLASE JMJ31"/>
    <property type="match status" value="1"/>
</dbReference>
<dbReference type="PANTHER" id="PTHR12461">
    <property type="entry name" value="HYPOXIA-INDUCIBLE FACTOR 1 ALPHA INHIBITOR-RELATED"/>
    <property type="match status" value="1"/>
</dbReference>
<dbReference type="Proteomes" id="UP000250235">
    <property type="component" value="Unassembled WGS sequence"/>
</dbReference>
<gene>
    <name evidence="4" type="ORF">F511_14325</name>
</gene>
<dbReference type="SUPFAM" id="SSF51197">
    <property type="entry name" value="Clavaminate synthase-like"/>
    <property type="match status" value="1"/>
</dbReference>
<proteinExistence type="inferred from homology"/>
<comment type="similarity">
    <text evidence="1">Belongs to the JARID1 histone demethylase family.</text>
</comment>
<name>A0A2Z7C7Q4_9LAMI</name>
<dbReference type="PROSITE" id="PS51184">
    <property type="entry name" value="JMJC"/>
    <property type="match status" value="1"/>
</dbReference>
<evidence type="ECO:0000256" key="1">
    <source>
        <dbReference type="ARBA" id="ARBA00006801"/>
    </source>
</evidence>
<reference evidence="4 5" key="1">
    <citation type="journal article" date="2015" name="Proc. Natl. Acad. Sci. U.S.A.">
        <title>The resurrection genome of Boea hygrometrica: A blueprint for survival of dehydration.</title>
        <authorList>
            <person name="Xiao L."/>
            <person name="Yang G."/>
            <person name="Zhang L."/>
            <person name="Yang X."/>
            <person name="Zhao S."/>
            <person name="Ji Z."/>
            <person name="Zhou Q."/>
            <person name="Hu M."/>
            <person name="Wang Y."/>
            <person name="Chen M."/>
            <person name="Xu Y."/>
            <person name="Jin H."/>
            <person name="Xiao X."/>
            <person name="Hu G."/>
            <person name="Bao F."/>
            <person name="Hu Y."/>
            <person name="Wan P."/>
            <person name="Li L."/>
            <person name="Deng X."/>
            <person name="Kuang T."/>
            <person name="Xiang C."/>
            <person name="Zhu J.K."/>
            <person name="Oliver M.J."/>
            <person name="He Y."/>
        </authorList>
    </citation>
    <scope>NUCLEOTIDE SEQUENCE [LARGE SCALE GENOMIC DNA]</scope>
    <source>
        <strain evidence="5">cv. XS01</strain>
    </source>
</reference>
<dbReference type="OrthoDB" id="415358at2759"/>
<feature type="region of interest" description="Disordered" evidence="2">
    <location>
        <begin position="156"/>
        <end position="177"/>
    </location>
</feature>
<dbReference type="EMBL" id="KQ999308">
    <property type="protein sequence ID" value="KZV42011.1"/>
    <property type="molecule type" value="Genomic_DNA"/>
</dbReference>
<evidence type="ECO:0000259" key="3">
    <source>
        <dbReference type="PROSITE" id="PS51184"/>
    </source>
</evidence>
<dbReference type="PROSITE" id="PS51257">
    <property type="entry name" value="PROKAR_LIPOPROTEIN"/>
    <property type="match status" value="1"/>
</dbReference>